<dbReference type="SUPFAM" id="SSF109604">
    <property type="entry name" value="HD-domain/PDEase-like"/>
    <property type="match status" value="1"/>
</dbReference>
<reference evidence="2" key="1">
    <citation type="submission" date="2024-06" db="EMBL/GenBank/DDBJ databases">
        <title>Complete genome of Salinicola endophyticus HNIBRBA4755.</title>
        <authorList>
            <person name="Shin S.Y."/>
            <person name="Kang H."/>
            <person name="Song J."/>
        </authorList>
    </citation>
    <scope>NUCLEOTIDE SEQUENCE</scope>
    <source>
        <strain evidence="2">HNIBRBA4755</strain>
    </source>
</reference>
<dbReference type="EMBL" id="CP159578">
    <property type="protein sequence ID" value="XCJ77943.1"/>
    <property type="molecule type" value="Genomic_DNA"/>
</dbReference>
<accession>A0AB74UAH9</accession>
<dbReference type="PANTHER" id="PTHR33525:SF6">
    <property type="entry name" value="HDOD DOMAIN-CONTAINING PROTEIN"/>
    <property type="match status" value="1"/>
</dbReference>
<dbReference type="RefSeq" id="WP_353978972.1">
    <property type="nucleotide sequence ID" value="NZ_CP159578.1"/>
</dbReference>
<dbReference type="InterPro" id="IPR013976">
    <property type="entry name" value="HDOD"/>
</dbReference>
<evidence type="ECO:0000259" key="1">
    <source>
        <dbReference type="PROSITE" id="PS51833"/>
    </source>
</evidence>
<evidence type="ECO:0000313" key="2">
    <source>
        <dbReference type="EMBL" id="XCJ77943.1"/>
    </source>
</evidence>
<dbReference type="Gene3D" id="1.10.3210.10">
    <property type="entry name" value="Hypothetical protein af1432"/>
    <property type="match status" value="1"/>
</dbReference>
<protein>
    <submittedName>
        <fullName evidence="2">HDOD domain-containing protein</fullName>
    </submittedName>
</protein>
<feature type="domain" description="HDOD" evidence="1">
    <location>
        <begin position="13"/>
        <end position="207"/>
    </location>
</feature>
<dbReference type="InterPro" id="IPR052340">
    <property type="entry name" value="RNase_Y/CdgJ"/>
</dbReference>
<dbReference type="PROSITE" id="PS51833">
    <property type="entry name" value="HDOD"/>
    <property type="match status" value="1"/>
</dbReference>
<gene>
    <name evidence="2" type="ORF">ABV408_10830</name>
</gene>
<organism evidence="2">
    <name type="scientific">Salinicola endophyticus</name>
    <dbReference type="NCBI Taxonomy" id="1949083"/>
    <lineage>
        <taxon>Bacteria</taxon>
        <taxon>Pseudomonadati</taxon>
        <taxon>Pseudomonadota</taxon>
        <taxon>Gammaproteobacteria</taxon>
        <taxon>Oceanospirillales</taxon>
        <taxon>Halomonadaceae</taxon>
        <taxon>Salinicola</taxon>
    </lineage>
</organism>
<dbReference type="PANTHER" id="PTHR33525">
    <property type="match status" value="1"/>
</dbReference>
<name>A0AB74UAH9_9GAMM</name>
<sequence>MRYQPLFEHVHRLPSIPGVVAELIASLDDDRASIQQVSANIRKDPGLSLKLLRAANSVRYGVGRNVASIDDAILLLGFERVRTLVIASGMVGVIEHVPGLDRRAFWKTSFTVANLARAIVRHSRVGGLSPETAFTCGILHHVGSALMHIAHPEVMARIDSLVAQGAPRSELESSQFGYTFSEVGAELGRRWRFPETICRALTYQSTPLEAEPFSPYAAAVHLAIGIYRDVANGQREEHALGGMPRDVRRPLSLDLLALYEESVSSLRADDELEVFLGKA</sequence>
<proteinExistence type="predicted"/>
<dbReference type="AlphaFoldDB" id="A0AB74UAH9"/>
<dbReference type="Pfam" id="PF08668">
    <property type="entry name" value="HDOD"/>
    <property type="match status" value="1"/>
</dbReference>